<name>A0ABQ1P0Z0_9BACI</name>
<keyword evidence="1" id="KW-0812">Transmembrane</keyword>
<organism evidence="3 4">
    <name type="scientific">Thalassobacillus devorans</name>
    <dbReference type="NCBI Taxonomy" id="279813"/>
    <lineage>
        <taxon>Bacteria</taxon>
        <taxon>Bacillati</taxon>
        <taxon>Bacillota</taxon>
        <taxon>Bacilli</taxon>
        <taxon>Bacillales</taxon>
        <taxon>Bacillaceae</taxon>
        <taxon>Thalassobacillus</taxon>
    </lineage>
</organism>
<keyword evidence="1" id="KW-1133">Transmembrane helix</keyword>
<dbReference type="InterPro" id="IPR009936">
    <property type="entry name" value="DUF1468"/>
</dbReference>
<keyword evidence="1" id="KW-0472">Membrane</keyword>
<protein>
    <recommendedName>
        <fullName evidence="2">DUF1468 domain-containing protein</fullName>
    </recommendedName>
</protein>
<dbReference type="EMBL" id="BMCJ01000003">
    <property type="protein sequence ID" value="GGC89012.1"/>
    <property type="molecule type" value="Genomic_DNA"/>
</dbReference>
<reference evidence="4" key="1">
    <citation type="journal article" date="2019" name="Int. J. Syst. Evol. Microbiol.">
        <title>The Global Catalogue of Microorganisms (GCM) 10K type strain sequencing project: providing services to taxonomists for standard genome sequencing and annotation.</title>
        <authorList>
            <consortium name="The Broad Institute Genomics Platform"/>
            <consortium name="The Broad Institute Genome Sequencing Center for Infectious Disease"/>
            <person name="Wu L."/>
            <person name="Ma J."/>
        </authorList>
    </citation>
    <scope>NUCLEOTIDE SEQUENCE [LARGE SCALE GENOMIC DNA]</scope>
    <source>
        <strain evidence="4">CCM 7282</strain>
    </source>
</reference>
<gene>
    <name evidence="3" type="ORF">GCM10007216_19740</name>
</gene>
<dbReference type="Proteomes" id="UP000619534">
    <property type="component" value="Unassembled WGS sequence"/>
</dbReference>
<accession>A0ABQ1P0Z0</accession>
<dbReference type="Pfam" id="PF07331">
    <property type="entry name" value="TctB"/>
    <property type="match status" value="1"/>
</dbReference>
<evidence type="ECO:0000259" key="2">
    <source>
        <dbReference type="Pfam" id="PF07331"/>
    </source>
</evidence>
<feature type="transmembrane region" description="Helical" evidence="1">
    <location>
        <begin position="115"/>
        <end position="138"/>
    </location>
</feature>
<feature type="domain" description="DUF1468" evidence="2">
    <location>
        <begin position="7"/>
        <end position="143"/>
    </location>
</feature>
<feature type="transmembrane region" description="Helical" evidence="1">
    <location>
        <begin position="77"/>
        <end position="109"/>
    </location>
</feature>
<keyword evidence="4" id="KW-1185">Reference proteome</keyword>
<feature type="transmembrane region" description="Helical" evidence="1">
    <location>
        <begin position="37"/>
        <end position="56"/>
    </location>
</feature>
<comment type="caution">
    <text evidence="3">The sequence shown here is derived from an EMBL/GenBank/DDBJ whole genome shotgun (WGS) entry which is preliminary data.</text>
</comment>
<sequence>MQKSNYIFALTMAALALLFYFWGNAFSEDASQWPQFFALALLLLSILLIVDTILKPNREKDDEEDEVAKPQIYEKKVFYSALLLIVYLLIMNRLGFLLTTPIFLAALLWAINYRFITKLITISLGTTIAITIIFQFLLGVPIPQGVLANLF</sequence>
<evidence type="ECO:0000313" key="3">
    <source>
        <dbReference type="EMBL" id="GGC89012.1"/>
    </source>
</evidence>
<evidence type="ECO:0000256" key="1">
    <source>
        <dbReference type="SAM" id="Phobius"/>
    </source>
</evidence>
<dbReference type="RefSeq" id="WP_062445993.1">
    <property type="nucleotide sequence ID" value="NZ_BMCJ01000003.1"/>
</dbReference>
<proteinExistence type="predicted"/>
<evidence type="ECO:0000313" key="4">
    <source>
        <dbReference type="Proteomes" id="UP000619534"/>
    </source>
</evidence>